<evidence type="ECO:0000313" key="5">
    <source>
        <dbReference type="EMBL" id="MVA96082.1"/>
    </source>
</evidence>
<proteinExistence type="predicted"/>
<dbReference type="InterPro" id="IPR050602">
    <property type="entry name" value="Malonyl-ACP_OMT"/>
</dbReference>
<evidence type="ECO:0000256" key="3">
    <source>
        <dbReference type="SAM" id="MobiDB-lite"/>
    </source>
</evidence>
<evidence type="ECO:0000256" key="2">
    <source>
        <dbReference type="ARBA" id="ARBA00022679"/>
    </source>
</evidence>
<dbReference type="GO" id="GO:0032259">
    <property type="term" value="P:methylation"/>
    <property type="evidence" value="ECO:0007669"/>
    <property type="project" value="UniProtKB-KW"/>
</dbReference>
<dbReference type="PANTHER" id="PTHR13090:SF1">
    <property type="entry name" value="ARGININE-HYDROXYLASE NDUFAF5, MITOCHONDRIAL"/>
    <property type="match status" value="1"/>
</dbReference>
<feature type="domain" description="Methyltransferase type 11" evidence="4">
    <location>
        <begin position="61"/>
        <end position="136"/>
    </location>
</feature>
<name>A0A844QA92_9HYPH</name>
<keyword evidence="6" id="KW-1185">Reference proteome</keyword>
<keyword evidence="2 5" id="KW-0808">Transferase</keyword>
<evidence type="ECO:0000256" key="1">
    <source>
        <dbReference type="ARBA" id="ARBA00022603"/>
    </source>
</evidence>
<dbReference type="AlphaFoldDB" id="A0A844QA92"/>
<evidence type="ECO:0000259" key="4">
    <source>
        <dbReference type="Pfam" id="PF08241"/>
    </source>
</evidence>
<organism evidence="5 6">
    <name type="scientific">Nitratireductor arenosus</name>
    <dbReference type="NCBI Taxonomy" id="2682096"/>
    <lineage>
        <taxon>Bacteria</taxon>
        <taxon>Pseudomonadati</taxon>
        <taxon>Pseudomonadota</taxon>
        <taxon>Alphaproteobacteria</taxon>
        <taxon>Hyphomicrobiales</taxon>
        <taxon>Phyllobacteriaceae</taxon>
        <taxon>Nitratireductor</taxon>
    </lineage>
</organism>
<accession>A0A844QA92</accession>
<dbReference type="CDD" id="cd02440">
    <property type="entry name" value="AdoMet_MTases"/>
    <property type="match status" value="1"/>
</dbReference>
<dbReference type="RefSeq" id="WP_156711011.1">
    <property type="nucleotide sequence ID" value="NZ_WPHG01000001.1"/>
</dbReference>
<dbReference type="InterPro" id="IPR029063">
    <property type="entry name" value="SAM-dependent_MTases_sf"/>
</dbReference>
<dbReference type="Pfam" id="PF08241">
    <property type="entry name" value="Methyltransf_11"/>
    <property type="match status" value="1"/>
</dbReference>
<dbReference type="SUPFAM" id="SSF53335">
    <property type="entry name" value="S-adenosyl-L-methionine-dependent methyltransferases"/>
    <property type="match status" value="1"/>
</dbReference>
<dbReference type="Gene3D" id="3.40.50.150">
    <property type="entry name" value="Vaccinia Virus protein VP39"/>
    <property type="match status" value="1"/>
</dbReference>
<protein>
    <submittedName>
        <fullName evidence="5">Methyltransferase domain-containing protein</fullName>
    </submittedName>
</protein>
<reference evidence="5 6" key="1">
    <citation type="submission" date="2019-12" db="EMBL/GenBank/DDBJ databases">
        <title>Nitratireductor arenosus sp. nov., Isolated from sea sand, Jeju island, South Korea.</title>
        <authorList>
            <person name="Kim W."/>
        </authorList>
    </citation>
    <scope>NUCLEOTIDE SEQUENCE [LARGE SCALE GENOMIC DNA]</scope>
    <source>
        <strain evidence="5 6">CAU 1489</strain>
    </source>
</reference>
<evidence type="ECO:0000313" key="6">
    <source>
        <dbReference type="Proteomes" id="UP000463224"/>
    </source>
</evidence>
<comment type="caution">
    <text evidence="5">The sequence shown here is derived from an EMBL/GenBank/DDBJ whole genome shotgun (WGS) entry which is preliminary data.</text>
</comment>
<sequence>MDDILDLDLSIARKKRLLAGTRPIATFLMERTAEELGDRLATVERRFVDCAAIQCLTPHAALAMRASGRAGNVVRVEPDPAFLEGGAGFVSDGERLPLEPESLDLAVSLLCLHEVNDLPGALIQIRRALRPDGLFLAAFAGAGTLEELRHCLLVAETEITGGASPRVLPFADVRAAGALLQRAGFALPVADIETITVRYSDMFALLRDLRQMGATNTLFGRLKRPTRKQVFLRAADLYAERFADPDGRLRATFSLIWLSGWAPDASQPKPARPGSATMPLAQALKDQDRK</sequence>
<dbReference type="EMBL" id="WPHG01000001">
    <property type="protein sequence ID" value="MVA96082.1"/>
    <property type="molecule type" value="Genomic_DNA"/>
</dbReference>
<dbReference type="GO" id="GO:0008757">
    <property type="term" value="F:S-adenosylmethionine-dependent methyltransferase activity"/>
    <property type="evidence" value="ECO:0007669"/>
    <property type="project" value="InterPro"/>
</dbReference>
<gene>
    <name evidence="5" type="ORF">GN330_02310</name>
</gene>
<feature type="region of interest" description="Disordered" evidence="3">
    <location>
        <begin position="265"/>
        <end position="290"/>
    </location>
</feature>
<dbReference type="InterPro" id="IPR013216">
    <property type="entry name" value="Methyltransf_11"/>
</dbReference>
<dbReference type="PANTHER" id="PTHR13090">
    <property type="entry name" value="ARGININE-HYDROXYLASE NDUFAF5, MITOCHONDRIAL"/>
    <property type="match status" value="1"/>
</dbReference>
<dbReference type="Proteomes" id="UP000463224">
    <property type="component" value="Unassembled WGS sequence"/>
</dbReference>
<keyword evidence="1 5" id="KW-0489">Methyltransferase</keyword>